<dbReference type="SUPFAM" id="SSF56801">
    <property type="entry name" value="Acetyl-CoA synthetase-like"/>
    <property type="match status" value="1"/>
</dbReference>
<dbReference type="GO" id="GO:0016874">
    <property type="term" value="F:ligase activity"/>
    <property type="evidence" value="ECO:0007669"/>
    <property type="project" value="UniProtKB-KW"/>
</dbReference>
<dbReference type="InterPro" id="IPR042099">
    <property type="entry name" value="ANL_N_sf"/>
</dbReference>
<dbReference type="InterPro" id="IPR045851">
    <property type="entry name" value="AMP-bd_C_sf"/>
</dbReference>
<dbReference type="Gene3D" id="3.30.559.30">
    <property type="entry name" value="Nonribosomal peptide synthetase, condensation domain"/>
    <property type="match status" value="3"/>
</dbReference>
<dbReference type="Gene3D" id="3.30.300.30">
    <property type="match status" value="1"/>
</dbReference>
<dbReference type="InterPro" id="IPR020845">
    <property type="entry name" value="AMP-binding_CS"/>
</dbReference>
<dbReference type="InterPro" id="IPR036736">
    <property type="entry name" value="ACP-like_sf"/>
</dbReference>
<dbReference type="SUPFAM" id="SSF52777">
    <property type="entry name" value="CoA-dependent acyltransferases"/>
    <property type="match status" value="5"/>
</dbReference>
<keyword evidence="1" id="KW-0596">Phosphopantetheine</keyword>
<comment type="similarity">
    <text evidence="4">Belongs to the NRP synthetase family.</text>
</comment>
<dbReference type="Gene3D" id="3.30.559.10">
    <property type="entry name" value="Chloramphenicol acetyltransferase-like domain"/>
    <property type="match status" value="2"/>
</dbReference>
<keyword evidence="2" id="KW-0597">Phosphoprotein</keyword>
<dbReference type="Pfam" id="PF00550">
    <property type="entry name" value="PP-binding"/>
    <property type="match status" value="1"/>
</dbReference>
<dbReference type="PROSITE" id="PS00455">
    <property type="entry name" value="AMP_BINDING"/>
    <property type="match status" value="1"/>
</dbReference>
<dbReference type="CDD" id="cd05918">
    <property type="entry name" value="A_NRPS_SidN3_like"/>
    <property type="match status" value="1"/>
</dbReference>
<dbReference type="FunFam" id="3.30.559.10:FF:000016">
    <property type="entry name" value="Nonribosomal peptide synthase Pes1"/>
    <property type="match status" value="1"/>
</dbReference>
<evidence type="ECO:0000256" key="3">
    <source>
        <dbReference type="ARBA" id="ARBA00022598"/>
    </source>
</evidence>
<dbReference type="PROSITE" id="PS50075">
    <property type="entry name" value="CARRIER"/>
    <property type="match status" value="1"/>
</dbReference>
<evidence type="ECO:0000256" key="4">
    <source>
        <dbReference type="ARBA" id="ARBA00029454"/>
    </source>
</evidence>
<dbReference type="InterPro" id="IPR023213">
    <property type="entry name" value="CAT-like_dom_sf"/>
</dbReference>
<comment type="caution">
    <text evidence="6">The sequence shown here is derived from an EMBL/GenBank/DDBJ whole genome shotgun (WGS) entry which is preliminary data.</text>
</comment>
<dbReference type="Pfam" id="PF00668">
    <property type="entry name" value="Condensation"/>
    <property type="match status" value="3"/>
</dbReference>
<dbReference type="InterPro" id="IPR001242">
    <property type="entry name" value="Condensation_dom"/>
</dbReference>
<dbReference type="PANTHER" id="PTHR45398">
    <property type="match status" value="1"/>
</dbReference>
<dbReference type="InterPro" id="IPR009081">
    <property type="entry name" value="PP-bd_ACP"/>
</dbReference>
<evidence type="ECO:0000256" key="2">
    <source>
        <dbReference type="ARBA" id="ARBA00022553"/>
    </source>
</evidence>
<organism evidence="6 7">
    <name type="scientific">Friedmanniomyces endolithicus</name>
    <dbReference type="NCBI Taxonomy" id="329885"/>
    <lineage>
        <taxon>Eukaryota</taxon>
        <taxon>Fungi</taxon>
        <taxon>Dikarya</taxon>
        <taxon>Ascomycota</taxon>
        <taxon>Pezizomycotina</taxon>
        <taxon>Dothideomycetes</taxon>
        <taxon>Dothideomycetidae</taxon>
        <taxon>Mycosphaerellales</taxon>
        <taxon>Teratosphaeriaceae</taxon>
        <taxon>Friedmanniomyces</taxon>
    </lineage>
</organism>
<evidence type="ECO:0000256" key="1">
    <source>
        <dbReference type="ARBA" id="ARBA00022450"/>
    </source>
</evidence>
<name>A0AAN6F655_9PEZI</name>
<evidence type="ECO:0000313" key="7">
    <source>
        <dbReference type="Proteomes" id="UP001168146"/>
    </source>
</evidence>
<dbReference type="FunFam" id="3.30.559.30:FF:000002">
    <property type="entry name" value="Nonribosomal peptide synthase Pes1"/>
    <property type="match status" value="1"/>
</dbReference>
<evidence type="ECO:0000259" key="5">
    <source>
        <dbReference type="PROSITE" id="PS50075"/>
    </source>
</evidence>
<gene>
    <name evidence="6" type="ORF">LTR82_017652</name>
</gene>
<accession>A0AAN6F655</accession>
<dbReference type="Pfam" id="PF00501">
    <property type="entry name" value="AMP-binding"/>
    <property type="match status" value="1"/>
</dbReference>
<dbReference type="Gene3D" id="1.10.1200.10">
    <property type="entry name" value="ACP-like"/>
    <property type="match status" value="1"/>
</dbReference>
<dbReference type="SUPFAM" id="SSF47336">
    <property type="entry name" value="ACP-like"/>
    <property type="match status" value="1"/>
</dbReference>
<dbReference type="Gene3D" id="3.40.50.12780">
    <property type="entry name" value="N-terminal domain of ligase-like"/>
    <property type="match status" value="1"/>
</dbReference>
<reference evidence="6" key="1">
    <citation type="submission" date="2021-12" db="EMBL/GenBank/DDBJ databases">
        <title>Black yeast isolated from Biological Soil Crust.</title>
        <authorList>
            <person name="Kurbessoian T."/>
        </authorList>
    </citation>
    <scope>NUCLEOTIDE SEQUENCE</scope>
    <source>
        <strain evidence="6">CCFEE 5208</strain>
    </source>
</reference>
<feature type="domain" description="Carrier" evidence="5">
    <location>
        <begin position="691"/>
        <end position="767"/>
    </location>
</feature>
<dbReference type="Proteomes" id="UP001168146">
    <property type="component" value="Unassembled WGS sequence"/>
</dbReference>
<dbReference type="PANTHER" id="PTHR45398:SF1">
    <property type="entry name" value="ENZYME, PUTATIVE (JCVI)-RELATED"/>
    <property type="match status" value="1"/>
</dbReference>
<proteinExistence type="inferred from homology"/>
<keyword evidence="3" id="KW-0436">Ligase</keyword>
<sequence length="1658" mass="182644">MLVCRIRFDNEATVSQMLRDVKKHYLASLSYRSCPLVEILRTLQSAEDGLFNSALSVQSHRRKAPLDPKQSNYRLVGGHDPSEYKIIVQIADLDDRVEIGLRYHEAHLSHAYADAVVRTLDRALRSLITLPESLGSRICTVHEQDQASLTAWQGSLPAAAETHVQTMIEKQVALGPDEEAICCDNRSMTYEELNGLANGVANRLAEHGVGPGAIVPILFEKSIYAIVSMFGILKAGAASVPLDPAGPESRWRYILSQTGSSVALVSQQHRTTLQGLVRTLIVVDPQMKTEGRNRRLRIAPGPTDPAHLIFSSGSTGRPKAVVWSQSSFASSIQHQLSRMDITASSRVYQFSATVEIMTALCVGACVCIPTEQQRLNDSAAAMRRMAVTWAFFTPSSLRTLDPLSVPRLQTLVVGGEHLDSHLLSRWQPFVENLILGYGPCECGPYTSAGPYAFEASKPSVGRPLGCRVWLVHPTNVDALVPHGAIGEIIVEGPIVGSYLQDPTLTSSSFFTSPAWCSEEAVGDQTRKFFKTGDLGRLSIDGTLTVIARKDHQVKVRGQRLELAEVETSLMKSSIVEHAVVLYPQSGLLSQRLVAVLGLSGMASKQPADSAINLIDKAIRSTIATDISVLRKHARDTLPAHGIPALFIPLTHLPSTASRKIDRQSVSQWVLVIQAEVLGQIAELQSTGATEAPHTAVERAIQQTWADVLGIPSARIGRDSSFLIAGGDSISAVKAVSSLRRQGLHVVLQDMLRSKSLSSFPQNVHRLPSPGATVPDIADRPFALSPIQTLRAQLDPTWTARFNQSSLVKLKQAVSNERLERSLALLVEHHSMLRARLVRGADGSWAQEIRPDVERSICTGEQSFKTLSDAQPLIDRLQDEINPQTGPILAAYLFNTTEGSQYLFMAAHHLVVDLVSWNIILEDLEQLLSVRQRSLVKTMPFSAWCRLQESFAADYAKSRRFLPERLPTIDLSYWGMEGRRNSTADDAYMRFKLTNTQTAAIMGPANAAYATETLDLLIVSILASFSQTFDDRSPPTIFSEGHGREAWDSAIDVARTVGWFTTLTPIRTGSGRITTAHAVTDVKDARRRIAFGGLPYFVAAHTESSFLMPLELIFNFAGSTTQPSRSSLFAPPGDHDLALVDTGVNTARFALVNISARVWDGELVVQMTYNEHMKRKGQIEVWMQAFRSMLAEIAHEFPKRSPEPTLGDYTLVHEDPRNVRAVLDAAQSQAGLMAEAIQDIIMPTAFQIACLQESLAETRGMFNHHILGQTGPVDVASVDSALKQLVERHPILRSVFVRCMGEIFQVVQCRIAVPFDLLQAHNKPSTLATWVADDIALPFVFGSQLFRASLIQHSNDRYSLVLRLPHAAYDAASLALLLDDFRQLYHHAQPEAVGDPAAFARFLAESRTLAVTHWRRELLGAAPTVLYECRELEDRATNNCTMRKTITAPNFEGVTAADLAKAAWAMVLAVHTGRTDIVLGQVTQGRNCPVPTIERSSAVCANVIPVRVKFSADTTGWDLLRALHDTHLRNMPFENLDTAQIVNDCTDWPKGSAFGLTLNHVRPLSRNKLGHNAESENDGDWTLQEIRALPTAARGLDVTCFVMDGSFTFEAHFCDRLLSRKKMMELLDDLERMLRFLSSHPTSCISLQTVARENEDQTA</sequence>
<protein>
    <recommendedName>
        <fullName evidence="5">Carrier domain-containing protein</fullName>
    </recommendedName>
</protein>
<dbReference type="InterPro" id="IPR000873">
    <property type="entry name" value="AMP-dep_synth/lig_dom"/>
</dbReference>
<dbReference type="EMBL" id="JASUXU010000158">
    <property type="protein sequence ID" value="KAK0303102.1"/>
    <property type="molecule type" value="Genomic_DNA"/>
</dbReference>
<evidence type="ECO:0000313" key="6">
    <source>
        <dbReference type="EMBL" id="KAK0303102.1"/>
    </source>
</evidence>